<dbReference type="PRINTS" id="PR00783">
    <property type="entry name" value="MINTRINSICP"/>
</dbReference>
<keyword evidence="3 7" id="KW-0813">Transport</keyword>
<dbReference type="Pfam" id="PF00230">
    <property type="entry name" value="MIP"/>
    <property type="match status" value="1"/>
</dbReference>
<feature type="transmembrane region" description="Helical" evidence="8">
    <location>
        <begin position="38"/>
        <end position="58"/>
    </location>
</feature>
<evidence type="ECO:0008006" key="11">
    <source>
        <dbReference type="Google" id="ProtNLM"/>
    </source>
</evidence>
<dbReference type="PANTHER" id="PTHR43829">
    <property type="entry name" value="AQUAPORIN OR AQUAGLYCEROPORIN RELATED"/>
    <property type="match status" value="1"/>
</dbReference>
<dbReference type="InterPro" id="IPR000425">
    <property type="entry name" value="MIP"/>
</dbReference>
<evidence type="ECO:0000313" key="9">
    <source>
        <dbReference type="EMBL" id="DAZ94063.1"/>
    </source>
</evidence>
<dbReference type="Proteomes" id="UP001146120">
    <property type="component" value="Unassembled WGS sequence"/>
</dbReference>
<keyword evidence="5 8" id="KW-1133">Transmembrane helix</keyword>
<name>A0AAV2YLB1_9STRA</name>
<evidence type="ECO:0000256" key="3">
    <source>
        <dbReference type="ARBA" id="ARBA00022448"/>
    </source>
</evidence>
<dbReference type="InterPro" id="IPR050363">
    <property type="entry name" value="MIP/Aquaporin"/>
</dbReference>
<dbReference type="InterPro" id="IPR023271">
    <property type="entry name" value="Aquaporin-like"/>
</dbReference>
<dbReference type="GO" id="GO:0005886">
    <property type="term" value="C:plasma membrane"/>
    <property type="evidence" value="ECO:0007669"/>
    <property type="project" value="TreeGrafter"/>
</dbReference>
<feature type="transmembrane region" description="Helical" evidence="8">
    <location>
        <begin position="87"/>
        <end position="109"/>
    </location>
</feature>
<evidence type="ECO:0000256" key="5">
    <source>
        <dbReference type="ARBA" id="ARBA00022989"/>
    </source>
</evidence>
<dbReference type="Gene3D" id="1.20.1080.10">
    <property type="entry name" value="Glycerol uptake facilitator protein"/>
    <property type="match status" value="1"/>
</dbReference>
<reference evidence="9" key="1">
    <citation type="submission" date="2022-11" db="EMBL/GenBank/DDBJ databases">
        <authorList>
            <person name="Morgan W.R."/>
            <person name="Tartar A."/>
        </authorList>
    </citation>
    <scope>NUCLEOTIDE SEQUENCE</scope>
    <source>
        <strain evidence="9">ARSEF 373</strain>
    </source>
</reference>
<evidence type="ECO:0000256" key="6">
    <source>
        <dbReference type="ARBA" id="ARBA00023136"/>
    </source>
</evidence>
<keyword evidence="6 8" id="KW-0472">Membrane</keyword>
<dbReference type="EMBL" id="DAKRPA010000272">
    <property type="protein sequence ID" value="DAZ94063.1"/>
    <property type="molecule type" value="Genomic_DNA"/>
</dbReference>
<organism evidence="9 10">
    <name type="scientific">Lagenidium giganteum</name>
    <dbReference type="NCBI Taxonomy" id="4803"/>
    <lineage>
        <taxon>Eukaryota</taxon>
        <taxon>Sar</taxon>
        <taxon>Stramenopiles</taxon>
        <taxon>Oomycota</taxon>
        <taxon>Peronosporomycetes</taxon>
        <taxon>Pythiales</taxon>
        <taxon>Pythiaceae</taxon>
    </lineage>
</organism>
<dbReference type="SUPFAM" id="SSF81338">
    <property type="entry name" value="Aquaporin-like"/>
    <property type="match status" value="1"/>
</dbReference>
<feature type="transmembrane region" description="Helical" evidence="8">
    <location>
        <begin position="254"/>
        <end position="273"/>
    </location>
</feature>
<reference evidence="9" key="2">
    <citation type="journal article" date="2023" name="Microbiol Resour">
        <title>Decontamination and Annotation of the Draft Genome Sequence of the Oomycete Lagenidium giganteum ARSEF 373.</title>
        <authorList>
            <person name="Morgan W.R."/>
            <person name="Tartar A."/>
        </authorList>
    </citation>
    <scope>NUCLEOTIDE SEQUENCE</scope>
    <source>
        <strain evidence="9">ARSEF 373</strain>
    </source>
</reference>
<dbReference type="CDD" id="cd00333">
    <property type="entry name" value="MIP"/>
    <property type="match status" value="1"/>
</dbReference>
<feature type="transmembrane region" description="Helical" evidence="8">
    <location>
        <begin position="155"/>
        <end position="175"/>
    </location>
</feature>
<sequence length="342" mass="36500">MARILWVQCSAEFVGTCVQVFMGMTAIASSITTGMQSGIWQIAVIWGFAIALTIYMTAQISGGHLNPAVTLSFAVSSRHTRFPWSSVLPYVVSQVLGALCGAALVLLCYGPAISRYEERLEVTRGDANSTLSAMVFACYFPNPQLVRSGAMVDHAISSTGAFGIEVLLTVLSIWICRALIDAKNSAKPIAESSPFYIGFSVACLICAGAPLTMGCMNPARDLGPRLVASLAGWGAIAFPGPHGGAWVYTVGPMIGGLVGAVTYDMMFIPWFVWTQTRPAAMSKEDVLGDGLPTHHNAVISVAALNRFLSDAAMEMSENMGRRHASSVDQHPFKVLTSSPSHW</sequence>
<accession>A0AAV2YLB1</accession>
<evidence type="ECO:0000256" key="4">
    <source>
        <dbReference type="ARBA" id="ARBA00022692"/>
    </source>
</evidence>
<comment type="similarity">
    <text evidence="2 7">Belongs to the MIP/aquaporin (TC 1.A.8) family.</text>
</comment>
<dbReference type="PROSITE" id="PS00221">
    <property type="entry name" value="MIP"/>
    <property type="match status" value="1"/>
</dbReference>
<comment type="caution">
    <text evidence="9">The sequence shown here is derived from an EMBL/GenBank/DDBJ whole genome shotgun (WGS) entry which is preliminary data.</text>
</comment>
<evidence type="ECO:0000313" key="10">
    <source>
        <dbReference type="Proteomes" id="UP001146120"/>
    </source>
</evidence>
<feature type="transmembrane region" description="Helical" evidence="8">
    <location>
        <begin position="195"/>
        <end position="214"/>
    </location>
</feature>
<dbReference type="PANTHER" id="PTHR43829:SF9">
    <property type="entry name" value="AQUAPORIN-9"/>
    <property type="match status" value="1"/>
</dbReference>
<keyword evidence="4 7" id="KW-0812">Transmembrane</keyword>
<proteinExistence type="inferred from homology"/>
<evidence type="ECO:0000256" key="8">
    <source>
        <dbReference type="SAM" id="Phobius"/>
    </source>
</evidence>
<evidence type="ECO:0000256" key="1">
    <source>
        <dbReference type="ARBA" id="ARBA00004141"/>
    </source>
</evidence>
<dbReference type="GO" id="GO:0015254">
    <property type="term" value="F:glycerol channel activity"/>
    <property type="evidence" value="ECO:0007669"/>
    <property type="project" value="TreeGrafter"/>
</dbReference>
<feature type="transmembrane region" description="Helical" evidence="8">
    <location>
        <begin position="226"/>
        <end position="248"/>
    </location>
</feature>
<gene>
    <name evidence="9" type="ORF">N0F65_004330</name>
</gene>
<evidence type="ECO:0000256" key="7">
    <source>
        <dbReference type="RuleBase" id="RU000477"/>
    </source>
</evidence>
<evidence type="ECO:0000256" key="2">
    <source>
        <dbReference type="ARBA" id="ARBA00006175"/>
    </source>
</evidence>
<keyword evidence="10" id="KW-1185">Reference proteome</keyword>
<protein>
    <recommendedName>
        <fullName evidence="11">Aquaporin</fullName>
    </recommendedName>
</protein>
<dbReference type="AlphaFoldDB" id="A0AAV2YLB1"/>
<comment type="subcellular location">
    <subcellularLocation>
        <location evidence="1">Membrane</location>
        <topology evidence="1">Multi-pass membrane protein</topology>
    </subcellularLocation>
</comment>
<dbReference type="InterPro" id="IPR022357">
    <property type="entry name" value="MIP_CS"/>
</dbReference>